<protein>
    <submittedName>
        <fullName evidence="1">Sel1 repeat-containing protein</fullName>
    </submittedName>
</protein>
<dbReference type="InterPro" id="IPR011990">
    <property type="entry name" value="TPR-like_helical_dom_sf"/>
</dbReference>
<dbReference type="RefSeq" id="WP_109681747.1">
    <property type="nucleotide sequence ID" value="NZ_QGGP01000002.1"/>
</dbReference>
<comment type="caution">
    <text evidence="1">The sequence shown here is derived from an EMBL/GenBank/DDBJ whole genome shotgun (WGS) entry which is preliminary data.</text>
</comment>
<proteinExistence type="predicted"/>
<evidence type="ECO:0000313" key="2">
    <source>
        <dbReference type="Proteomes" id="UP000245430"/>
    </source>
</evidence>
<dbReference type="OrthoDB" id="1045962at2"/>
<keyword evidence="2" id="KW-1185">Reference proteome</keyword>
<organism evidence="1 2">
    <name type="scientific">Xanthomarina spongicola</name>
    <dbReference type="NCBI Taxonomy" id="570520"/>
    <lineage>
        <taxon>Bacteria</taxon>
        <taxon>Pseudomonadati</taxon>
        <taxon>Bacteroidota</taxon>
        <taxon>Flavobacteriia</taxon>
        <taxon>Flavobacteriales</taxon>
        <taxon>Flavobacteriaceae</taxon>
        <taxon>Xanthomarina</taxon>
    </lineage>
</organism>
<gene>
    <name evidence="1" type="ORF">LX78_01226</name>
</gene>
<dbReference type="Proteomes" id="UP000245430">
    <property type="component" value="Unassembled WGS sequence"/>
</dbReference>
<reference evidence="1 2" key="1">
    <citation type="submission" date="2018-05" db="EMBL/GenBank/DDBJ databases">
        <title>Genomic Encyclopedia of Archaeal and Bacterial Type Strains, Phase II (KMG-II): from individual species to whole genera.</title>
        <authorList>
            <person name="Goeker M."/>
        </authorList>
    </citation>
    <scope>NUCLEOTIDE SEQUENCE [LARGE SCALE GENOMIC DNA]</scope>
    <source>
        <strain evidence="1 2">DSM 22637</strain>
    </source>
</reference>
<sequence>MTLLKIVPFTCRILLLSVCLHVIISCKGEASSTAQEEVASPAQEETTNVAKGIAYFESGLKAANENNMPLAYNEFLAGAKEGHMFAQYNVGLMYEQGLGISKNAKEAVYWYNQSAKQGNSAAQFNLGVCYENGLGTTVDFEKANAWYRKASVQGDGLAVGNLGMLYIRGQGVKENKVAGMALLLVSAAMDASPENQARNNISTTSGLTAAMVTEAQTLSDEMMETNNILVPLDNYLKASE</sequence>
<dbReference type="PANTHER" id="PTHR45011">
    <property type="entry name" value="DAP3-BINDING CELL DEATH ENHANCER 1"/>
    <property type="match status" value="1"/>
</dbReference>
<dbReference type="SMART" id="SM00671">
    <property type="entry name" value="SEL1"/>
    <property type="match status" value="3"/>
</dbReference>
<dbReference type="SUPFAM" id="SSF81901">
    <property type="entry name" value="HCP-like"/>
    <property type="match status" value="1"/>
</dbReference>
<dbReference type="PANTHER" id="PTHR45011:SF1">
    <property type="entry name" value="DAP3-BINDING CELL DEATH ENHANCER 1"/>
    <property type="match status" value="1"/>
</dbReference>
<dbReference type="EMBL" id="QGGP01000002">
    <property type="protein sequence ID" value="PWK19876.1"/>
    <property type="molecule type" value="Genomic_DNA"/>
</dbReference>
<dbReference type="AlphaFoldDB" id="A0A316DQ23"/>
<dbReference type="InterPro" id="IPR052748">
    <property type="entry name" value="ISR_Activator"/>
</dbReference>
<dbReference type="Gene3D" id="1.25.40.10">
    <property type="entry name" value="Tetratricopeptide repeat domain"/>
    <property type="match status" value="1"/>
</dbReference>
<name>A0A316DQ23_9FLAO</name>
<evidence type="ECO:0000313" key="1">
    <source>
        <dbReference type="EMBL" id="PWK19876.1"/>
    </source>
</evidence>
<dbReference type="InterPro" id="IPR006597">
    <property type="entry name" value="Sel1-like"/>
</dbReference>
<accession>A0A316DQ23</accession>
<dbReference type="PROSITE" id="PS51257">
    <property type="entry name" value="PROKAR_LIPOPROTEIN"/>
    <property type="match status" value="1"/>
</dbReference>
<dbReference type="Pfam" id="PF08238">
    <property type="entry name" value="Sel1"/>
    <property type="match status" value="3"/>
</dbReference>